<comment type="subcellular location">
    <subcellularLocation>
        <location evidence="1">Membrane</location>
        <topology evidence="1">Multi-pass membrane protein</topology>
    </subcellularLocation>
</comment>
<feature type="transmembrane region" description="Helical" evidence="6">
    <location>
        <begin position="7"/>
        <end position="28"/>
    </location>
</feature>
<organism evidence="8">
    <name type="scientific">Paraconexibacter sp. AEG42_29</name>
    <dbReference type="NCBI Taxonomy" id="2997339"/>
    <lineage>
        <taxon>Bacteria</taxon>
        <taxon>Bacillati</taxon>
        <taxon>Actinomycetota</taxon>
        <taxon>Thermoleophilia</taxon>
        <taxon>Solirubrobacterales</taxon>
        <taxon>Paraconexibacteraceae</taxon>
        <taxon>Paraconexibacter</taxon>
    </lineage>
</organism>
<dbReference type="PANTHER" id="PTHR38459:SF1">
    <property type="entry name" value="PROPHAGE BACTOPRENOL-LINKED GLUCOSE TRANSLOCASE HOMOLOG"/>
    <property type="match status" value="1"/>
</dbReference>
<feature type="domain" description="GtrA/DPMS transmembrane" evidence="7">
    <location>
        <begin position="9"/>
        <end position="122"/>
    </location>
</feature>
<feature type="transmembrane region" description="Helical" evidence="6">
    <location>
        <begin position="34"/>
        <end position="53"/>
    </location>
</feature>
<reference evidence="8" key="1">
    <citation type="submission" date="2022-12" db="EMBL/GenBank/DDBJ databases">
        <title>Paraconexibacter alkalitolerans sp. nov. and Baekduia alba sp. nov., isolated from soil and emended description of the genera Paraconexibacter (Chun et al., 2020) and Baekduia (An et al., 2020).</title>
        <authorList>
            <person name="Vieira S."/>
            <person name="Huber K.J."/>
            <person name="Geppert A."/>
            <person name="Wolf J."/>
            <person name="Neumann-Schaal M."/>
            <person name="Muesken M."/>
            <person name="Overmann J."/>
        </authorList>
    </citation>
    <scope>NUCLEOTIDE SEQUENCE</scope>
    <source>
        <strain evidence="8">AEG42_29</strain>
    </source>
</reference>
<dbReference type="RefSeq" id="WP_354700966.1">
    <property type="nucleotide sequence ID" value="NZ_CP114014.1"/>
</dbReference>
<evidence type="ECO:0000256" key="6">
    <source>
        <dbReference type="SAM" id="Phobius"/>
    </source>
</evidence>
<dbReference type="AlphaFoldDB" id="A0AAU7AS36"/>
<evidence type="ECO:0000256" key="3">
    <source>
        <dbReference type="ARBA" id="ARBA00022692"/>
    </source>
</evidence>
<dbReference type="EMBL" id="CP114014">
    <property type="protein sequence ID" value="XAY04427.1"/>
    <property type="molecule type" value="Genomic_DNA"/>
</dbReference>
<evidence type="ECO:0000313" key="8">
    <source>
        <dbReference type="EMBL" id="XAY04427.1"/>
    </source>
</evidence>
<feature type="transmembrane region" description="Helical" evidence="6">
    <location>
        <begin position="73"/>
        <end position="92"/>
    </location>
</feature>
<dbReference type="GO" id="GO:0005886">
    <property type="term" value="C:plasma membrane"/>
    <property type="evidence" value="ECO:0007669"/>
    <property type="project" value="TreeGrafter"/>
</dbReference>
<proteinExistence type="inferred from homology"/>
<gene>
    <name evidence="8" type="ORF">DSM112329_01260</name>
</gene>
<name>A0AAU7AS36_9ACTN</name>
<evidence type="ECO:0000256" key="5">
    <source>
        <dbReference type="ARBA" id="ARBA00023136"/>
    </source>
</evidence>
<dbReference type="KEGG" id="parq:DSM112329_01260"/>
<dbReference type="Pfam" id="PF04138">
    <property type="entry name" value="GtrA_DPMS_TM"/>
    <property type="match status" value="1"/>
</dbReference>
<keyword evidence="5 6" id="KW-0472">Membrane</keyword>
<evidence type="ECO:0000256" key="1">
    <source>
        <dbReference type="ARBA" id="ARBA00004141"/>
    </source>
</evidence>
<keyword evidence="3 6" id="KW-0812">Transmembrane</keyword>
<dbReference type="PANTHER" id="PTHR38459">
    <property type="entry name" value="PROPHAGE BACTOPRENOL-LINKED GLUCOSE TRANSLOCASE HOMOLOG"/>
    <property type="match status" value="1"/>
</dbReference>
<evidence type="ECO:0000256" key="4">
    <source>
        <dbReference type="ARBA" id="ARBA00022989"/>
    </source>
</evidence>
<comment type="similarity">
    <text evidence="2">Belongs to the GtrA family.</text>
</comment>
<accession>A0AAU7AS36</accession>
<evidence type="ECO:0000259" key="7">
    <source>
        <dbReference type="Pfam" id="PF04138"/>
    </source>
</evidence>
<evidence type="ECO:0000256" key="2">
    <source>
        <dbReference type="ARBA" id="ARBA00009399"/>
    </source>
</evidence>
<protein>
    <recommendedName>
        <fullName evidence="7">GtrA/DPMS transmembrane domain-containing protein</fullName>
    </recommendedName>
</protein>
<keyword evidence="4 6" id="KW-1133">Transmembrane helix</keyword>
<dbReference type="GO" id="GO:0000271">
    <property type="term" value="P:polysaccharide biosynthetic process"/>
    <property type="evidence" value="ECO:0007669"/>
    <property type="project" value="InterPro"/>
</dbReference>
<dbReference type="InterPro" id="IPR007267">
    <property type="entry name" value="GtrA_DPMS_TM"/>
</dbReference>
<feature type="transmembrane region" description="Helical" evidence="6">
    <location>
        <begin position="98"/>
        <end position="116"/>
    </location>
</feature>
<dbReference type="InterPro" id="IPR051401">
    <property type="entry name" value="GtrA_CellWall_Glycosyl"/>
</dbReference>
<sequence length="138" mass="14160">MTPRLQPLRFVLVGVAGAAVNLAAFVAVHALGGSAVLASAAAFILACACNSRLHLRVTFRHGLVPVSFRTARYTAVSGVALLANVGVLHALVSAGSPAVTAQLGGIALACPVNYLLSTRLVFRRSPAVFRPSPFPTSA</sequence>